<reference evidence="2 3" key="1">
    <citation type="submission" date="2024-01" db="EMBL/GenBank/DDBJ databases">
        <title>A draft genome for a cacao thread blight-causing isolate of Paramarasmius palmivorus.</title>
        <authorList>
            <person name="Baruah I.K."/>
            <person name="Bukari Y."/>
            <person name="Amoako-Attah I."/>
            <person name="Meinhardt L.W."/>
            <person name="Bailey B.A."/>
            <person name="Cohen S.P."/>
        </authorList>
    </citation>
    <scope>NUCLEOTIDE SEQUENCE [LARGE SCALE GENOMIC DNA]</scope>
    <source>
        <strain evidence="2 3">GH-12</strain>
    </source>
</reference>
<keyword evidence="3" id="KW-1185">Reference proteome</keyword>
<evidence type="ECO:0000313" key="3">
    <source>
        <dbReference type="Proteomes" id="UP001383192"/>
    </source>
</evidence>
<evidence type="ECO:0008006" key="4">
    <source>
        <dbReference type="Google" id="ProtNLM"/>
    </source>
</evidence>
<protein>
    <recommendedName>
        <fullName evidence="4">F-box domain-containing protein</fullName>
    </recommendedName>
</protein>
<keyword evidence="1" id="KW-0175">Coiled coil</keyword>
<dbReference type="Proteomes" id="UP001383192">
    <property type="component" value="Unassembled WGS sequence"/>
</dbReference>
<dbReference type="AlphaFoldDB" id="A0AAW0CWM9"/>
<accession>A0AAW0CWM9</accession>
<proteinExistence type="predicted"/>
<organism evidence="2 3">
    <name type="scientific">Paramarasmius palmivorus</name>
    <dbReference type="NCBI Taxonomy" id="297713"/>
    <lineage>
        <taxon>Eukaryota</taxon>
        <taxon>Fungi</taxon>
        <taxon>Dikarya</taxon>
        <taxon>Basidiomycota</taxon>
        <taxon>Agaricomycotina</taxon>
        <taxon>Agaricomycetes</taxon>
        <taxon>Agaricomycetidae</taxon>
        <taxon>Agaricales</taxon>
        <taxon>Marasmiineae</taxon>
        <taxon>Marasmiaceae</taxon>
        <taxon>Paramarasmius</taxon>
    </lineage>
</organism>
<comment type="caution">
    <text evidence="2">The sequence shown here is derived from an EMBL/GenBank/DDBJ whole genome shotgun (WGS) entry which is preliminary data.</text>
</comment>
<dbReference type="EMBL" id="JAYKXP010000029">
    <property type="protein sequence ID" value="KAK7043127.1"/>
    <property type="molecule type" value="Genomic_DNA"/>
</dbReference>
<gene>
    <name evidence="2" type="ORF">VNI00_008481</name>
</gene>
<feature type="coiled-coil region" evidence="1">
    <location>
        <begin position="30"/>
        <end position="60"/>
    </location>
</feature>
<dbReference type="InterPro" id="IPR032675">
    <property type="entry name" value="LRR_dom_sf"/>
</dbReference>
<sequence length="592" mass="67193">MILPTSYFSGRIGTNYDPSPGERDEIRELILGREKRLQAIQDEISKLQEEQNEVKVFIENHRTLVSPIRRLHADILREIFHRCIPERLPRCRAQEAPLLLTRVCRAWREVTIATPSLWNRIHISLPRPYDPPITDKFRSLVRAWEEGIEMWLERSGRMPLELSFSAEDATRGWSVSIDWSMDGESGAELERLYASVARRLLAHASRWKSISLNAPTIVWETLASLTDDLPLLEKIDTGCSTHFAMQATDHYQPVTVLVRRSPSLRVLHSQEAFSHLPVRWEFLTEVVLAEPSVSTPVYLSQAMEVLSSSSASLRHYTVSARIDPENPLPTVSPVTLPDLVTLNIEISEGRLGLGFETITAALRQIFDTISTPKLAHLCVVLSRHRLGAEHISDSFDKLPFLDSLDHSGCTLQSLSLDLPVTAGALLHLLAGMSSLKQLRLQMSGASRYRFSARPPSPFPDTIIDALTPSSTNTDVLCPNLEVFMHGYCSSSSANSLLAFAEARRRESEYSNVHVRRLKRLQVHLDRFIENTELSLRLKALRTEGMLIQWVSPSNRRDEIVAGYREPVMTGFHEYVHSTEMWWPILPYSPTHY</sequence>
<dbReference type="Gene3D" id="1.20.1280.50">
    <property type="match status" value="1"/>
</dbReference>
<name>A0AAW0CWM9_9AGAR</name>
<dbReference type="Gene3D" id="3.80.10.10">
    <property type="entry name" value="Ribonuclease Inhibitor"/>
    <property type="match status" value="1"/>
</dbReference>
<evidence type="ECO:0000313" key="2">
    <source>
        <dbReference type="EMBL" id="KAK7043127.1"/>
    </source>
</evidence>
<evidence type="ECO:0000256" key="1">
    <source>
        <dbReference type="SAM" id="Coils"/>
    </source>
</evidence>